<comment type="caution">
    <text evidence="7">The sequence shown here is derived from an EMBL/GenBank/DDBJ whole genome shotgun (WGS) entry which is preliminary data.</text>
</comment>
<dbReference type="AlphaFoldDB" id="A0A1F5Z8W5"/>
<keyword evidence="5" id="KW-1003">Cell membrane</keyword>
<dbReference type="InterPro" id="IPR047817">
    <property type="entry name" value="ABC2_TM_bact-type"/>
</dbReference>
<dbReference type="InterPro" id="IPR013525">
    <property type="entry name" value="ABC2_TM"/>
</dbReference>
<sequence>MNIYRIRGVIYKQWLTNKRDIFRIFDVFWWPAFQLFTWGLFSSYIESSKQAGSINFITLLLGGVILWTFFDRSSRDISLAFIDELWQRNFVNLFSSPLRVSEYLTGIIIVAIVKLIISAMFLFFLASVLYHFQIFRFGWYFIPAVSGLIMLGWSISLVVQGFILKFGHTVEVFIWAAAVLLQPFSCVFYPVATLPVWAQKVALFLPSTYLFENMRLYLTDGIVQWQDLWLSFGLNGLYLVGSILFFYRAYFDAKRRGYLTREF</sequence>
<comment type="similarity">
    <text evidence="5">Belongs to the ABC-2 integral membrane protein family.</text>
</comment>
<evidence type="ECO:0000313" key="7">
    <source>
        <dbReference type="EMBL" id="OGG08851.1"/>
    </source>
</evidence>
<feature type="transmembrane region" description="Helical" evidence="5">
    <location>
        <begin position="228"/>
        <end position="247"/>
    </location>
</feature>
<dbReference type="InterPro" id="IPR051784">
    <property type="entry name" value="Nod_factor_ABC_transporter"/>
</dbReference>
<protein>
    <recommendedName>
        <fullName evidence="5">Transport permease protein</fullName>
    </recommendedName>
</protein>
<feature type="domain" description="ABC transmembrane type-2" evidence="6">
    <location>
        <begin position="22"/>
        <end position="249"/>
    </location>
</feature>
<evidence type="ECO:0000313" key="8">
    <source>
        <dbReference type="Proteomes" id="UP000176854"/>
    </source>
</evidence>
<evidence type="ECO:0000256" key="3">
    <source>
        <dbReference type="ARBA" id="ARBA00022989"/>
    </source>
</evidence>
<feature type="transmembrane region" description="Helical" evidence="5">
    <location>
        <begin position="21"/>
        <end position="41"/>
    </location>
</feature>
<evidence type="ECO:0000259" key="6">
    <source>
        <dbReference type="PROSITE" id="PS51012"/>
    </source>
</evidence>
<comment type="subcellular location">
    <subcellularLocation>
        <location evidence="5">Cell membrane</location>
        <topology evidence="5">Multi-pass membrane protein</topology>
    </subcellularLocation>
    <subcellularLocation>
        <location evidence="1">Membrane</location>
        <topology evidence="1">Multi-pass membrane protein</topology>
    </subcellularLocation>
</comment>
<dbReference type="GO" id="GO:0005886">
    <property type="term" value="C:plasma membrane"/>
    <property type="evidence" value="ECO:0007669"/>
    <property type="project" value="UniProtKB-SubCell"/>
</dbReference>
<organism evidence="7 8">
    <name type="scientific">Candidatus Gottesmanbacteria bacterium RBG_16_43_7</name>
    <dbReference type="NCBI Taxonomy" id="1798373"/>
    <lineage>
        <taxon>Bacteria</taxon>
        <taxon>Candidatus Gottesmaniibacteriota</taxon>
    </lineage>
</organism>
<name>A0A1F5Z8W5_9BACT</name>
<dbReference type="PROSITE" id="PS51012">
    <property type="entry name" value="ABC_TM2"/>
    <property type="match status" value="1"/>
</dbReference>
<keyword evidence="3 5" id="KW-1133">Transmembrane helix</keyword>
<reference evidence="7 8" key="1">
    <citation type="journal article" date="2016" name="Nat. Commun.">
        <title>Thousands of microbial genomes shed light on interconnected biogeochemical processes in an aquifer system.</title>
        <authorList>
            <person name="Anantharaman K."/>
            <person name="Brown C.T."/>
            <person name="Hug L.A."/>
            <person name="Sharon I."/>
            <person name="Castelle C.J."/>
            <person name="Probst A.J."/>
            <person name="Thomas B.C."/>
            <person name="Singh A."/>
            <person name="Wilkins M.J."/>
            <person name="Karaoz U."/>
            <person name="Brodie E.L."/>
            <person name="Williams K.H."/>
            <person name="Hubbard S.S."/>
            <person name="Banfield J.F."/>
        </authorList>
    </citation>
    <scope>NUCLEOTIDE SEQUENCE [LARGE SCALE GENOMIC DNA]</scope>
</reference>
<feature type="transmembrane region" description="Helical" evidence="5">
    <location>
        <begin position="138"/>
        <end position="160"/>
    </location>
</feature>
<dbReference type="Proteomes" id="UP000176854">
    <property type="component" value="Unassembled WGS sequence"/>
</dbReference>
<evidence type="ECO:0000256" key="1">
    <source>
        <dbReference type="ARBA" id="ARBA00004141"/>
    </source>
</evidence>
<evidence type="ECO:0000256" key="2">
    <source>
        <dbReference type="ARBA" id="ARBA00022692"/>
    </source>
</evidence>
<dbReference type="PANTHER" id="PTHR43229">
    <property type="entry name" value="NODULATION PROTEIN J"/>
    <property type="match status" value="1"/>
</dbReference>
<proteinExistence type="inferred from homology"/>
<feature type="transmembrane region" description="Helical" evidence="5">
    <location>
        <begin position="53"/>
        <end position="70"/>
    </location>
</feature>
<keyword evidence="4 5" id="KW-0472">Membrane</keyword>
<feature type="transmembrane region" description="Helical" evidence="5">
    <location>
        <begin position="103"/>
        <end position="132"/>
    </location>
</feature>
<keyword evidence="2 5" id="KW-0812">Transmembrane</keyword>
<dbReference type="PANTHER" id="PTHR43229:SF2">
    <property type="entry name" value="NODULATION PROTEIN J"/>
    <property type="match status" value="1"/>
</dbReference>
<dbReference type="STRING" id="1798373.A2154_02120"/>
<gene>
    <name evidence="7" type="ORF">A2154_02120</name>
</gene>
<evidence type="ECO:0000256" key="4">
    <source>
        <dbReference type="ARBA" id="ARBA00023136"/>
    </source>
</evidence>
<evidence type="ECO:0000256" key="5">
    <source>
        <dbReference type="RuleBase" id="RU361157"/>
    </source>
</evidence>
<keyword evidence="5" id="KW-0813">Transport</keyword>
<accession>A0A1F5Z8W5</accession>
<dbReference type="EMBL" id="MFJC01000044">
    <property type="protein sequence ID" value="OGG08851.1"/>
    <property type="molecule type" value="Genomic_DNA"/>
</dbReference>
<dbReference type="GO" id="GO:0140359">
    <property type="term" value="F:ABC-type transporter activity"/>
    <property type="evidence" value="ECO:0007669"/>
    <property type="project" value="InterPro"/>
</dbReference>
<dbReference type="Pfam" id="PF01061">
    <property type="entry name" value="ABC2_membrane"/>
    <property type="match status" value="1"/>
</dbReference>
<feature type="transmembrane region" description="Helical" evidence="5">
    <location>
        <begin position="172"/>
        <end position="192"/>
    </location>
</feature>